<feature type="domain" description="GST C-terminal" evidence="7">
    <location>
        <begin position="80"/>
        <end position="202"/>
    </location>
</feature>
<dbReference type="FunFam" id="3.40.30.10:FF:000035">
    <property type="entry name" value="hematopoietic prostaglandin D synthase"/>
    <property type="match status" value="1"/>
</dbReference>
<reference evidence="8" key="1">
    <citation type="submission" date="2022-01" db="EMBL/GenBank/DDBJ databases">
        <authorList>
            <person name="King R."/>
        </authorList>
    </citation>
    <scope>NUCLEOTIDE SEQUENCE</scope>
</reference>
<dbReference type="PROSITE" id="PS50404">
    <property type="entry name" value="GST_NTER"/>
    <property type="match status" value="1"/>
</dbReference>
<accession>A0A9N9SAX1</accession>
<evidence type="ECO:0000256" key="5">
    <source>
        <dbReference type="ARBA" id="ARBA00047960"/>
    </source>
</evidence>
<dbReference type="SFLD" id="SFLDG00363">
    <property type="entry name" value="AMPS_(cytGST):_Alpha-__Mu-__Pi"/>
    <property type="match status" value="1"/>
</dbReference>
<evidence type="ECO:0000256" key="3">
    <source>
        <dbReference type="ARBA" id="ARBA00022679"/>
    </source>
</evidence>
<evidence type="ECO:0000256" key="4">
    <source>
        <dbReference type="ARBA" id="ARBA00038317"/>
    </source>
</evidence>
<dbReference type="InterPro" id="IPR036249">
    <property type="entry name" value="Thioredoxin-like_sf"/>
</dbReference>
<evidence type="ECO:0000259" key="7">
    <source>
        <dbReference type="PROSITE" id="PS50405"/>
    </source>
</evidence>
<dbReference type="CDD" id="cd03039">
    <property type="entry name" value="GST_N_Sigma_like"/>
    <property type="match status" value="1"/>
</dbReference>
<feature type="domain" description="GST N-terminal" evidence="6">
    <location>
        <begin position="1"/>
        <end position="78"/>
    </location>
</feature>
<dbReference type="GO" id="GO:0004602">
    <property type="term" value="F:glutathione peroxidase activity"/>
    <property type="evidence" value="ECO:0007669"/>
    <property type="project" value="UniProtKB-ARBA"/>
</dbReference>
<dbReference type="Pfam" id="PF02798">
    <property type="entry name" value="GST_N"/>
    <property type="match status" value="1"/>
</dbReference>
<dbReference type="GO" id="GO:0006749">
    <property type="term" value="P:glutathione metabolic process"/>
    <property type="evidence" value="ECO:0007669"/>
    <property type="project" value="TreeGrafter"/>
</dbReference>
<comment type="subunit">
    <text evidence="1">Homodimer.</text>
</comment>
<dbReference type="InterPro" id="IPR036282">
    <property type="entry name" value="Glutathione-S-Trfase_C_sf"/>
</dbReference>
<comment type="catalytic activity">
    <reaction evidence="5">
        <text>RX + glutathione = an S-substituted glutathione + a halide anion + H(+)</text>
        <dbReference type="Rhea" id="RHEA:16437"/>
        <dbReference type="ChEBI" id="CHEBI:15378"/>
        <dbReference type="ChEBI" id="CHEBI:16042"/>
        <dbReference type="ChEBI" id="CHEBI:17792"/>
        <dbReference type="ChEBI" id="CHEBI:57925"/>
        <dbReference type="ChEBI" id="CHEBI:90779"/>
        <dbReference type="EC" id="2.5.1.18"/>
    </reaction>
</comment>
<dbReference type="InterPro" id="IPR004045">
    <property type="entry name" value="Glutathione_S-Trfase_N"/>
</dbReference>
<proteinExistence type="inferred from homology"/>
<evidence type="ECO:0000259" key="6">
    <source>
        <dbReference type="PROSITE" id="PS50404"/>
    </source>
</evidence>
<dbReference type="Gene3D" id="1.20.1050.130">
    <property type="match status" value="1"/>
</dbReference>
<dbReference type="EC" id="2.5.1.18" evidence="2"/>
<keyword evidence="3" id="KW-0808">Transferase</keyword>
<dbReference type="InterPro" id="IPR004046">
    <property type="entry name" value="GST_C"/>
</dbReference>
<dbReference type="FunFam" id="1.20.1050.10:FF:000030">
    <property type="entry name" value="Glutathione S-transferase S1"/>
    <property type="match status" value="1"/>
</dbReference>
<dbReference type="SFLD" id="SFLDG01205">
    <property type="entry name" value="AMPS.1"/>
    <property type="match status" value="1"/>
</dbReference>
<organism evidence="8 9">
    <name type="scientific">Chironomus riparius</name>
    <dbReference type="NCBI Taxonomy" id="315576"/>
    <lineage>
        <taxon>Eukaryota</taxon>
        <taxon>Metazoa</taxon>
        <taxon>Ecdysozoa</taxon>
        <taxon>Arthropoda</taxon>
        <taxon>Hexapoda</taxon>
        <taxon>Insecta</taxon>
        <taxon>Pterygota</taxon>
        <taxon>Neoptera</taxon>
        <taxon>Endopterygota</taxon>
        <taxon>Diptera</taxon>
        <taxon>Nematocera</taxon>
        <taxon>Chironomoidea</taxon>
        <taxon>Chironomidae</taxon>
        <taxon>Chironominae</taxon>
        <taxon>Chironomus</taxon>
    </lineage>
</organism>
<comment type="similarity">
    <text evidence="4">Belongs to the GST superfamily. Sigma family.</text>
</comment>
<dbReference type="GO" id="GO:0004364">
    <property type="term" value="F:glutathione transferase activity"/>
    <property type="evidence" value="ECO:0007669"/>
    <property type="project" value="UniProtKB-EC"/>
</dbReference>
<evidence type="ECO:0000313" key="9">
    <source>
        <dbReference type="Proteomes" id="UP001153620"/>
    </source>
</evidence>
<dbReference type="InterPro" id="IPR040079">
    <property type="entry name" value="Glutathione_S-Trfase"/>
</dbReference>
<dbReference type="SUPFAM" id="SSF52833">
    <property type="entry name" value="Thioredoxin-like"/>
    <property type="match status" value="1"/>
</dbReference>
<dbReference type="EMBL" id="OU895880">
    <property type="protein sequence ID" value="CAG9812050.1"/>
    <property type="molecule type" value="Genomic_DNA"/>
</dbReference>
<reference evidence="8" key="2">
    <citation type="submission" date="2022-10" db="EMBL/GenBank/DDBJ databases">
        <authorList>
            <consortium name="ENA_rothamsted_submissions"/>
            <consortium name="culmorum"/>
            <person name="King R."/>
        </authorList>
    </citation>
    <scope>NUCLEOTIDE SEQUENCE</scope>
</reference>
<name>A0A9N9SAX1_9DIPT</name>
<dbReference type="SUPFAM" id="SSF47616">
    <property type="entry name" value="GST C-terminal domain-like"/>
    <property type="match status" value="1"/>
</dbReference>
<dbReference type="Pfam" id="PF14497">
    <property type="entry name" value="GST_C_3"/>
    <property type="match status" value="1"/>
</dbReference>
<protein>
    <recommendedName>
        <fullName evidence="2">glutathione transferase</fullName>
        <ecNumber evidence="2">2.5.1.18</ecNumber>
    </recommendedName>
</protein>
<dbReference type="SFLD" id="SFLDS00019">
    <property type="entry name" value="Glutathione_Transferase_(cytos"/>
    <property type="match status" value="1"/>
</dbReference>
<evidence type="ECO:0000256" key="1">
    <source>
        <dbReference type="ARBA" id="ARBA00011738"/>
    </source>
</evidence>
<sequence>MAYKLYYFNIRGLAEPIRYLLKYGGTEFEDVRIERENWPDLKDTMPMKQMPVLEVDGKKYFQSIAISRFLATNYGLAGKDAFESMEIDSVVDTFNDMRIKITQAFLAPEAEKEEAMKKVLEESVPLYLMKLNSLAEENGGYLACNRLTWADIYVAAMSGLITFISKGQDLFETYPAIKKVIENVEANENIKKWIAERPVTAY</sequence>
<dbReference type="PANTHER" id="PTHR11571">
    <property type="entry name" value="GLUTATHIONE S-TRANSFERASE"/>
    <property type="match status" value="1"/>
</dbReference>
<keyword evidence="9" id="KW-1185">Reference proteome</keyword>
<gene>
    <name evidence="8" type="ORF">CHIRRI_LOCUS14855</name>
</gene>
<dbReference type="AlphaFoldDB" id="A0A9N9SAX1"/>
<dbReference type="Proteomes" id="UP001153620">
    <property type="component" value="Chromosome 4"/>
</dbReference>
<dbReference type="InterPro" id="IPR050213">
    <property type="entry name" value="GST_superfamily"/>
</dbReference>
<evidence type="ECO:0000256" key="2">
    <source>
        <dbReference type="ARBA" id="ARBA00012452"/>
    </source>
</evidence>
<dbReference type="InterPro" id="IPR010987">
    <property type="entry name" value="Glutathione-S-Trfase_C-like"/>
</dbReference>
<dbReference type="PROSITE" id="PS50405">
    <property type="entry name" value="GST_CTER"/>
    <property type="match status" value="1"/>
</dbReference>
<dbReference type="CDD" id="cd03192">
    <property type="entry name" value="GST_C_Sigma_like"/>
    <property type="match status" value="1"/>
</dbReference>
<dbReference type="PANTHER" id="PTHR11571:SF224">
    <property type="entry name" value="HEMATOPOIETIC PROSTAGLANDIN D SYNTHASE"/>
    <property type="match status" value="1"/>
</dbReference>
<evidence type="ECO:0000313" key="8">
    <source>
        <dbReference type="EMBL" id="CAG9812050.1"/>
    </source>
</evidence>
<dbReference type="OrthoDB" id="414243at2759"/>